<proteinExistence type="predicted"/>
<reference evidence="1 2" key="1">
    <citation type="submission" date="2017-11" db="EMBL/GenBank/DDBJ databases">
        <title>Comparitive Functional Genomics of Dry Heat Resistant strains isolated from the Viking Spacecraft.</title>
        <authorList>
            <person name="Seuylemezian A."/>
            <person name="Cooper K."/>
            <person name="Vaishampayan P."/>
        </authorList>
    </citation>
    <scope>NUCLEOTIDE SEQUENCE [LARGE SCALE GENOMIC DNA]</scope>
    <source>
        <strain evidence="1 2">V32-6</strain>
    </source>
</reference>
<keyword evidence="2" id="KW-1185">Reference proteome</keyword>
<dbReference type="Proteomes" id="UP000234950">
    <property type="component" value="Unassembled WGS sequence"/>
</dbReference>
<sequence length="210" mass="24055">MIKLTTESQNEKNVSDLKQAIDTFQFIPGIWVNGKYLWLQNTMEKVIYDESLMLQVKHEQIHSKISLSSVHVSNHSDQTKPINLLAMHHFLNVSHDHLTFVSPVENHIFHHADEMVYLVNGFCNKSCIKEYSVVPLWSAFTDRIWSSIQKGNLKYQPMAKGPAASIFTMKMCIEPHQTLKMVTWTISGSNKSELLSLEKALLKKHTSISC</sequence>
<dbReference type="OrthoDB" id="2838415at2"/>
<dbReference type="EMBL" id="PGVE01000090">
    <property type="protein sequence ID" value="PLS01764.1"/>
    <property type="molecule type" value="Genomic_DNA"/>
</dbReference>
<evidence type="ECO:0000313" key="1">
    <source>
        <dbReference type="EMBL" id="PLS01764.1"/>
    </source>
</evidence>
<gene>
    <name evidence="1" type="ORF">CVD27_24225</name>
</gene>
<organism evidence="1 2">
    <name type="scientific">Neobacillus cucumis</name>
    <dbReference type="NCBI Taxonomy" id="1740721"/>
    <lineage>
        <taxon>Bacteria</taxon>
        <taxon>Bacillati</taxon>
        <taxon>Bacillota</taxon>
        <taxon>Bacilli</taxon>
        <taxon>Bacillales</taxon>
        <taxon>Bacillaceae</taxon>
        <taxon>Neobacillus</taxon>
    </lineage>
</organism>
<accession>A0A2N5H8C2</accession>
<comment type="caution">
    <text evidence="1">The sequence shown here is derived from an EMBL/GenBank/DDBJ whole genome shotgun (WGS) entry which is preliminary data.</text>
</comment>
<protein>
    <submittedName>
        <fullName evidence="1">Uncharacterized protein</fullName>
    </submittedName>
</protein>
<dbReference type="AlphaFoldDB" id="A0A2N5H8C2"/>
<evidence type="ECO:0000313" key="2">
    <source>
        <dbReference type="Proteomes" id="UP000234950"/>
    </source>
</evidence>
<name>A0A2N5H8C2_9BACI</name>